<evidence type="ECO:0000313" key="2">
    <source>
        <dbReference type="EMBL" id="KGM34803.1"/>
    </source>
</evidence>
<organism evidence="2 3">
    <name type="scientific">Inquilinus limosus MP06</name>
    <dbReference type="NCBI Taxonomy" id="1398085"/>
    <lineage>
        <taxon>Bacteria</taxon>
        <taxon>Pseudomonadati</taxon>
        <taxon>Pseudomonadota</taxon>
        <taxon>Alphaproteobacteria</taxon>
        <taxon>Rhodospirillales</taxon>
        <taxon>Rhodospirillaceae</taxon>
        <taxon>Inquilinus</taxon>
    </lineage>
</organism>
<dbReference type="GO" id="GO:0006284">
    <property type="term" value="P:base-excision repair"/>
    <property type="evidence" value="ECO:0007669"/>
    <property type="project" value="InterPro"/>
</dbReference>
<dbReference type="PANTHER" id="PTHR30037">
    <property type="entry name" value="DNA-3-METHYLADENINE GLYCOSYLASE 1"/>
    <property type="match status" value="1"/>
</dbReference>
<dbReference type="Proteomes" id="UP000029995">
    <property type="component" value="Unassembled WGS sequence"/>
</dbReference>
<comment type="caution">
    <text evidence="2">The sequence shown here is derived from an EMBL/GenBank/DDBJ whole genome shotgun (WGS) entry which is preliminary data.</text>
</comment>
<dbReference type="EMBL" id="JANX01000067">
    <property type="protein sequence ID" value="KGM34803.1"/>
    <property type="molecule type" value="Genomic_DNA"/>
</dbReference>
<dbReference type="RefSeq" id="WP_034834088.1">
    <property type="nucleotide sequence ID" value="NZ_JANX01000067.1"/>
</dbReference>
<dbReference type="GO" id="GO:0046872">
    <property type="term" value="F:metal ion binding"/>
    <property type="evidence" value="ECO:0007669"/>
    <property type="project" value="UniProtKB-KW"/>
</dbReference>
<dbReference type="InterPro" id="IPR052891">
    <property type="entry name" value="DNA-3mA_glycosylase"/>
</dbReference>
<feature type="binding site" evidence="1">
    <location>
        <position position="12"/>
    </location>
    <ligand>
        <name>Zn(2+)</name>
        <dbReference type="ChEBI" id="CHEBI:29105"/>
    </ligand>
</feature>
<feature type="binding site" evidence="1">
    <location>
        <position position="25"/>
    </location>
    <ligand>
        <name>Zn(2+)</name>
        <dbReference type="ChEBI" id="CHEBI:29105"/>
    </ligand>
</feature>
<dbReference type="Pfam" id="PF03352">
    <property type="entry name" value="Adenine_glyco"/>
    <property type="match status" value="1"/>
</dbReference>
<dbReference type="OrthoDB" id="9807664at2"/>
<dbReference type="Gene3D" id="1.10.340.30">
    <property type="entry name" value="Hypothetical protein, domain 2"/>
    <property type="match status" value="1"/>
</dbReference>
<dbReference type="PANTHER" id="PTHR30037:SF4">
    <property type="entry name" value="DNA-3-METHYLADENINE GLYCOSYLASE I"/>
    <property type="match status" value="1"/>
</dbReference>
<keyword evidence="1" id="KW-0862">Zinc</keyword>
<dbReference type="InterPro" id="IPR005019">
    <property type="entry name" value="Adenine_glyco"/>
</dbReference>
<feature type="binding site" evidence="1">
    <location>
        <position position="187"/>
    </location>
    <ligand>
        <name>Zn(2+)</name>
        <dbReference type="ChEBI" id="CHEBI:29105"/>
    </ligand>
</feature>
<evidence type="ECO:0000256" key="1">
    <source>
        <dbReference type="PIRSR" id="PIRSR605019-1"/>
    </source>
</evidence>
<dbReference type="InterPro" id="IPR011257">
    <property type="entry name" value="DNA_glycosylase"/>
</dbReference>
<gene>
    <name evidence="2" type="ORF">P409_08115</name>
</gene>
<sequence>MSELSADDLPRCGWAHGGPAMLAYHDRDWGTPERDDRALFENLSLQGTQAGLSWRLVLERRGNYQRAFHGFDIARVAAMTDAEIEVLLADAGLIRNRAKLNAVRTNARAALAVIEAEGGFGRYLWSFVGGQPLVNRWTAHAEMPATSEISDRMSRDMKRRGFVFVGSTVCYSLMQSAGLVNDHMVGCFRHPEFGQT</sequence>
<accession>A0A0A0DA98</accession>
<protein>
    <recommendedName>
        <fullName evidence="4">DNA-3-methyladenine glycosylase</fullName>
    </recommendedName>
</protein>
<feature type="binding site" evidence="1">
    <location>
        <position position="183"/>
    </location>
    <ligand>
        <name>Zn(2+)</name>
        <dbReference type="ChEBI" id="CHEBI:29105"/>
    </ligand>
</feature>
<dbReference type="SUPFAM" id="SSF48150">
    <property type="entry name" value="DNA-glycosylase"/>
    <property type="match status" value="1"/>
</dbReference>
<dbReference type="AlphaFoldDB" id="A0A0A0DA98"/>
<proteinExistence type="predicted"/>
<name>A0A0A0DA98_9PROT</name>
<evidence type="ECO:0008006" key="4">
    <source>
        <dbReference type="Google" id="ProtNLM"/>
    </source>
</evidence>
<reference evidence="2 3" key="1">
    <citation type="submission" date="2014-01" db="EMBL/GenBank/DDBJ databases">
        <title>Genome sequence determination for a cystic fibrosis isolate, Inquilinus limosus.</title>
        <authorList>
            <person name="Pino M."/>
            <person name="Di Conza J."/>
            <person name="Gutkind G."/>
        </authorList>
    </citation>
    <scope>NUCLEOTIDE SEQUENCE [LARGE SCALE GENOMIC DNA]</scope>
    <source>
        <strain evidence="2 3">MP06</strain>
    </source>
</reference>
<evidence type="ECO:0000313" key="3">
    <source>
        <dbReference type="Proteomes" id="UP000029995"/>
    </source>
</evidence>
<dbReference type="GO" id="GO:0008725">
    <property type="term" value="F:DNA-3-methyladenine glycosylase activity"/>
    <property type="evidence" value="ECO:0007669"/>
    <property type="project" value="InterPro"/>
</dbReference>
<keyword evidence="1" id="KW-0479">Metal-binding</keyword>